<protein>
    <submittedName>
        <fullName evidence="1">Uncharacterized protein</fullName>
    </submittedName>
</protein>
<dbReference type="Proteomes" id="UP000299102">
    <property type="component" value="Unassembled WGS sequence"/>
</dbReference>
<comment type="caution">
    <text evidence="1">The sequence shown here is derived from an EMBL/GenBank/DDBJ whole genome shotgun (WGS) entry which is preliminary data.</text>
</comment>
<dbReference type="AlphaFoldDB" id="A0A4C1VXE6"/>
<organism evidence="1 2">
    <name type="scientific">Eumeta variegata</name>
    <name type="common">Bagworm moth</name>
    <name type="synonym">Eumeta japonica</name>
    <dbReference type="NCBI Taxonomy" id="151549"/>
    <lineage>
        <taxon>Eukaryota</taxon>
        <taxon>Metazoa</taxon>
        <taxon>Ecdysozoa</taxon>
        <taxon>Arthropoda</taxon>
        <taxon>Hexapoda</taxon>
        <taxon>Insecta</taxon>
        <taxon>Pterygota</taxon>
        <taxon>Neoptera</taxon>
        <taxon>Endopterygota</taxon>
        <taxon>Lepidoptera</taxon>
        <taxon>Glossata</taxon>
        <taxon>Ditrysia</taxon>
        <taxon>Tineoidea</taxon>
        <taxon>Psychidae</taxon>
        <taxon>Oiketicinae</taxon>
        <taxon>Eumeta</taxon>
    </lineage>
</organism>
<dbReference type="EMBL" id="BGZK01000440">
    <property type="protein sequence ID" value="GBP43688.1"/>
    <property type="molecule type" value="Genomic_DNA"/>
</dbReference>
<evidence type="ECO:0000313" key="1">
    <source>
        <dbReference type="EMBL" id="GBP43688.1"/>
    </source>
</evidence>
<sequence>MPRNSRRLIEKSASASGASKHTAGALCPLLSYRIGLRHGGHVLPCETNGAVLTARRPCREGAVIKFGMLSLLLLRQIDVSHAAGAGYRHPIAAIFADISLYIQAGVGVGSTHDIIYMYAGRSRPGAFAARVARSA</sequence>
<name>A0A4C1VXE6_EUMVA</name>
<proteinExistence type="predicted"/>
<evidence type="ECO:0000313" key="2">
    <source>
        <dbReference type="Proteomes" id="UP000299102"/>
    </source>
</evidence>
<gene>
    <name evidence="1" type="ORF">EVAR_30522_1</name>
</gene>
<accession>A0A4C1VXE6</accession>
<reference evidence="1 2" key="1">
    <citation type="journal article" date="2019" name="Commun. Biol.">
        <title>The bagworm genome reveals a unique fibroin gene that provides high tensile strength.</title>
        <authorList>
            <person name="Kono N."/>
            <person name="Nakamura H."/>
            <person name="Ohtoshi R."/>
            <person name="Tomita M."/>
            <person name="Numata K."/>
            <person name="Arakawa K."/>
        </authorList>
    </citation>
    <scope>NUCLEOTIDE SEQUENCE [LARGE SCALE GENOMIC DNA]</scope>
</reference>
<keyword evidence="2" id="KW-1185">Reference proteome</keyword>